<evidence type="ECO:0008006" key="4">
    <source>
        <dbReference type="Google" id="ProtNLM"/>
    </source>
</evidence>
<dbReference type="RefSeq" id="WP_116064000.1">
    <property type="nucleotide sequence ID" value="NZ_QRDZ01000028.1"/>
</dbReference>
<keyword evidence="1" id="KW-1133">Transmembrane helix</keyword>
<dbReference type="Proteomes" id="UP000256977">
    <property type="component" value="Unassembled WGS sequence"/>
</dbReference>
<name>A0A3D9IJK0_9BACL</name>
<dbReference type="EMBL" id="QRDZ01000028">
    <property type="protein sequence ID" value="RED61974.1"/>
    <property type="molecule type" value="Genomic_DNA"/>
</dbReference>
<evidence type="ECO:0000313" key="2">
    <source>
        <dbReference type="EMBL" id="RED61974.1"/>
    </source>
</evidence>
<feature type="transmembrane region" description="Helical" evidence="1">
    <location>
        <begin position="12"/>
        <end position="36"/>
    </location>
</feature>
<keyword evidence="1" id="KW-0472">Membrane</keyword>
<keyword evidence="1" id="KW-0812">Transmembrane</keyword>
<keyword evidence="3" id="KW-1185">Reference proteome</keyword>
<proteinExistence type="predicted"/>
<comment type="caution">
    <text evidence="2">The sequence shown here is derived from an EMBL/GenBank/DDBJ whole genome shotgun (WGS) entry which is preliminary data.</text>
</comment>
<protein>
    <recommendedName>
        <fullName evidence="4">DUF4328 domain-containing protein</fullName>
    </recommendedName>
</protein>
<accession>A0A3D9IJK0</accession>
<evidence type="ECO:0000256" key="1">
    <source>
        <dbReference type="SAM" id="Phobius"/>
    </source>
</evidence>
<feature type="transmembrane region" description="Helical" evidence="1">
    <location>
        <begin position="91"/>
        <end position="114"/>
    </location>
</feature>
<sequence>MKKLYSEVLSNVFKILLTILVSLSAINLLSTVVYSVNETAYFDYAYELDSFVSLFGTVLFYIVLVVYLVWIYRIHMDLQSLFPFYSRSPGMALACNMIPIFNIYGIPSVFLRIGRQFDGTPSTSRQGQFIIGMVAPLILLYLLDNSVSRYLARLDTEPSATLLIVSGVLTTALYTCYLTLCVQISRALARSAQQAASSSPDLDAASGIAPERSAVPQHAYRLK</sequence>
<gene>
    <name evidence="2" type="ORF">DFP98_12883</name>
</gene>
<feature type="transmembrane region" description="Helical" evidence="1">
    <location>
        <begin position="163"/>
        <end position="182"/>
    </location>
</feature>
<evidence type="ECO:0000313" key="3">
    <source>
        <dbReference type="Proteomes" id="UP000256977"/>
    </source>
</evidence>
<dbReference type="OrthoDB" id="485492at2"/>
<reference evidence="2 3" key="1">
    <citation type="submission" date="2018-07" db="EMBL/GenBank/DDBJ databases">
        <title>Genomic Encyclopedia of Type Strains, Phase III (KMG-III): the genomes of soil and plant-associated and newly described type strains.</title>
        <authorList>
            <person name="Whitman W."/>
        </authorList>
    </citation>
    <scope>NUCLEOTIDE SEQUENCE [LARGE SCALE GENOMIC DNA]</scope>
    <source>
        <strain evidence="2 3">CECT 7287</strain>
    </source>
</reference>
<feature type="transmembrane region" description="Helical" evidence="1">
    <location>
        <begin position="48"/>
        <end position="71"/>
    </location>
</feature>
<dbReference type="AlphaFoldDB" id="A0A3D9IJK0"/>
<feature type="transmembrane region" description="Helical" evidence="1">
    <location>
        <begin position="126"/>
        <end position="143"/>
    </location>
</feature>
<organism evidence="2 3">
    <name type="scientific">Cohnella phaseoli</name>
    <dbReference type="NCBI Taxonomy" id="456490"/>
    <lineage>
        <taxon>Bacteria</taxon>
        <taxon>Bacillati</taxon>
        <taxon>Bacillota</taxon>
        <taxon>Bacilli</taxon>
        <taxon>Bacillales</taxon>
        <taxon>Paenibacillaceae</taxon>
        <taxon>Cohnella</taxon>
    </lineage>
</organism>